<dbReference type="Pfam" id="PF00561">
    <property type="entry name" value="Abhydrolase_1"/>
    <property type="match status" value="1"/>
</dbReference>
<dbReference type="InterPro" id="IPR019431">
    <property type="entry name" value="DUF2417"/>
</dbReference>
<dbReference type="AlphaFoldDB" id="A0A376B8M4"/>
<dbReference type="PANTHER" id="PTHR43139">
    <property type="entry name" value="SI:DKEY-122A22.2"/>
    <property type="match status" value="1"/>
</dbReference>
<dbReference type="Pfam" id="PF10329">
    <property type="entry name" value="DUF2417"/>
    <property type="match status" value="1"/>
</dbReference>
<dbReference type="GO" id="GO:0005783">
    <property type="term" value="C:endoplasmic reticulum"/>
    <property type="evidence" value="ECO:0007669"/>
    <property type="project" value="TreeGrafter"/>
</dbReference>
<dbReference type="Gene3D" id="3.40.50.1820">
    <property type="entry name" value="alpha/beta hydrolase"/>
    <property type="match status" value="1"/>
</dbReference>
<feature type="transmembrane region" description="Helical" evidence="2">
    <location>
        <begin position="208"/>
        <end position="229"/>
    </location>
</feature>
<proteinExistence type="predicted"/>
<keyword evidence="5" id="KW-1185">Reference proteome</keyword>
<organism evidence="4 5">
    <name type="scientific">Saccharomycodes ludwigii</name>
    <dbReference type="NCBI Taxonomy" id="36035"/>
    <lineage>
        <taxon>Eukaryota</taxon>
        <taxon>Fungi</taxon>
        <taxon>Dikarya</taxon>
        <taxon>Ascomycota</taxon>
        <taxon>Saccharomycotina</taxon>
        <taxon>Saccharomycetes</taxon>
        <taxon>Saccharomycodales</taxon>
        <taxon>Saccharomycodaceae</taxon>
        <taxon>Saccharomycodes</taxon>
    </lineage>
</organism>
<dbReference type="InterPro" id="IPR000073">
    <property type="entry name" value="AB_hydrolase_1"/>
</dbReference>
<feature type="transmembrane region" description="Helical" evidence="2">
    <location>
        <begin position="312"/>
        <end position="332"/>
    </location>
</feature>
<dbReference type="PANTHER" id="PTHR43139:SF52">
    <property type="entry name" value="SI:DKEY-122A22.2"/>
    <property type="match status" value="1"/>
</dbReference>
<evidence type="ECO:0000259" key="3">
    <source>
        <dbReference type="Pfam" id="PF00561"/>
    </source>
</evidence>
<accession>A0A376B8M4</accession>
<dbReference type="Proteomes" id="UP000262825">
    <property type="component" value="Unassembled WGS sequence"/>
</dbReference>
<sequence>MSETTNKVPNVSETEPLISPQKNTPDYDAKHSLPSSTSSPSHHQNGDKAPSAKVANSVPSHDNIAADSIENHVTNGKKTIPGSYASPTVNHRQYDSVETNDTTFPHGIHNGEDVENDEDNNSHFCKTLNYTKFNHNSKYLLNLLLFINTIWLFFIFVSDYFFDINLLFRYSNRITGFTDLNLIFISIISNFLSLWFNHLEYYSPIDQYLNFINSGIILLNFFLFLIIGYNRERLGLIGKATFIWAFISFFLSGIIDYKMEFYIKPLLSYNEELSTGGTFTNTSTGLPNTTNKVPGMRHTLSEWISIGFRNTIKFIILLYLTLFTLNSFLYTIDIQRTVNKQHKGSIDTSTASRVFQDGFYWADTDNSTFKLHVSCYGDLAAQDDNSAEPLVIFEHGSQDTSYISGAWIKELYNFSKLGKYCVYDRPGFGTSDSCTAPTSISMVADGIKKIILQDFQYNNGEIVVVGYDIGGLYAQVLCSKFGSSKCTKLMLVDSWHEDILTIQTWLPHNSENSGLDKYTRCIIGKWNVLKLWLYGCFESSLGFSLLRSLVFHRRGSIDRISGDYMVYQGKYLRSRFLESLTSGILSYKEVVQNKENLKNIEVSVVSSKEMISKNVQWGDWQRDLTQISKQTKEWEIIEAGHQVFNGGKKKLQDVLIRLIEE</sequence>
<evidence type="ECO:0000256" key="1">
    <source>
        <dbReference type="SAM" id="MobiDB-lite"/>
    </source>
</evidence>
<reference evidence="5" key="1">
    <citation type="submission" date="2018-06" db="EMBL/GenBank/DDBJ databases">
        <authorList>
            <person name="Guldener U."/>
        </authorList>
    </citation>
    <scope>NUCLEOTIDE SEQUENCE [LARGE SCALE GENOMIC DNA]</scope>
    <source>
        <strain evidence="5">UTAD17</strain>
    </source>
</reference>
<dbReference type="SUPFAM" id="SSF53474">
    <property type="entry name" value="alpha/beta-Hydrolases"/>
    <property type="match status" value="1"/>
</dbReference>
<feature type="region of interest" description="Disordered" evidence="1">
    <location>
        <begin position="1"/>
        <end position="56"/>
    </location>
</feature>
<feature type="compositionally biased region" description="Low complexity" evidence="1">
    <location>
        <begin position="32"/>
        <end position="43"/>
    </location>
</feature>
<dbReference type="InterPro" id="IPR029058">
    <property type="entry name" value="AB_hydrolase_fold"/>
</dbReference>
<feature type="domain" description="AB hydrolase-1" evidence="3">
    <location>
        <begin position="389"/>
        <end position="499"/>
    </location>
</feature>
<keyword evidence="2" id="KW-0812">Transmembrane</keyword>
<dbReference type="EMBL" id="UFAJ01000482">
    <property type="protein sequence ID" value="SSD60874.1"/>
    <property type="molecule type" value="Genomic_DNA"/>
</dbReference>
<feature type="compositionally biased region" description="Polar residues" evidence="1">
    <location>
        <begin position="1"/>
        <end position="13"/>
    </location>
</feature>
<gene>
    <name evidence="4" type="ORF">SCODWIG_02635</name>
</gene>
<evidence type="ECO:0000313" key="5">
    <source>
        <dbReference type="Proteomes" id="UP000262825"/>
    </source>
</evidence>
<feature type="region of interest" description="Disordered" evidence="1">
    <location>
        <begin position="69"/>
        <end position="90"/>
    </location>
</feature>
<evidence type="ECO:0000313" key="4">
    <source>
        <dbReference type="EMBL" id="SSD60874.1"/>
    </source>
</evidence>
<feature type="transmembrane region" description="Helical" evidence="2">
    <location>
        <begin position="236"/>
        <end position="255"/>
    </location>
</feature>
<dbReference type="VEuPathDB" id="FungiDB:SCODWIG_02635"/>
<name>A0A376B8M4_9ASCO</name>
<protein>
    <recommendedName>
        <fullName evidence="3">AB hydrolase-1 domain-containing protein</fullName>
    </recommendedName>
</protein>
<keyword evidence="2" id="KW-0472">Membrane</keyword>
<keyword evidence="2" id="KW-1133">Transmembrane helix</keyword>
<dbReference type="InterPro" id="IPR052370">
    <property type="entry name" value="Meta-cleavage_hydrolase"/>
</dbReference>
<feature type="transmembrane region" description="Helical" evidence="2">
    <location>
        <begin position="174"/>
        <end position="196"/>
    </location>
</feature>
<evidence type="ECO:0000256" key="2">
    <source>
        <dbReference type="SAM" id="Phobius"/>
    </source>
</evidence>
<feature type="transmembrane region" description="Helical" evidence="2">
    <location>
        <begin position="139"/>
        <end position="162"/>
    </location>
</feature>